<reference evidence="2" key="1">
    <citation type="journal article" date="2015" name="MBio">
        <title>Genome-Resolved Metagenomic Analysis Reveals Roles for Candidate Phyla and Other Microbial Community Members in Biogeochemical Transformations in Oil Reservoirs.</title>
        <authorList>
            <person name="Hu P."/>
            <person name="Tom L."/>
            <person name="Singh A."/>
            <person name="Thomas B.C."/>
            <person name="Baker B.J."/>
            <person name="Piceno Y.M."/>
            <person name="Andersen G.L."/>
            <person name="Banfield J.F."/>
        </authorList>
    </citation>
    <scope>NUCLEOTIDE SEQUENCE [LARGE SCALE GENOMIC DNA]</scope>
</reference>
<dbReference type="Proteomes" id="UP000053467">
    <property type="component" value="Unassembled WGS sequence"/>
</dbReference>
<evidence type="ECO:0000313" key="1">
    <source>
        <dbReference type="EMBL" id="KUK86110.1"/>
    </source>
</evidence>
<sequence length="28" mass="3278">TKKYGKKVISEFFVEPKILDFNEFTGVL</sequence>
<dbReference type="AlphaFoldDB" id="A0A124G016"/>
<accession>A0A124G016</accession>
<organism evidence="1 2">
    <name type="scientific">candidate division TA06 bacterium 34_109</name>
    <dbReference type="NCBI Taxonomy" id="1635277"/>
    <lineage>
        <taxon>Bacteria</taxon>
        <taxon>Bacteria division TA06</taxon>
    </lineage>
</organism>
<dbReference type="EMBL" id="LGGX01000028">
    <property type="protein sequence ID" value="KUK86110.1"/>
    <property type="molecule type" value="Genomic_DNA"/>
</dbReference>
<comment type="caution">
    <text evidence="1">The sequence shown here is derived from an EMBL/GenBank/DDBJ whole genome shotgun (WGS) entry which is preliminary data.</text>
</comment>
<evidence type="ECO:0000313" key="2">
    <source>
        <dbReference type="Proteomes" id="UP000053467"/>
    </source>
</evidence>
<feature type="non-terminal residue" evidence="1">
    <location>
        <position position="1"/>
    </location>
</feature>
<proteinExistence type="predicted"/>
<protein>
    <submittedName>
        <fullName evidence="1">Uncharacterized protein</fullName>
    </submittedName>
</protein>
<gene>
    <name evidence="1" type="ORF">XE03_1702</name>
</gene>
<name>A0A124G016_UNCT6</name>